<organism evidence="2 3">
    <name type="scientific">Geodermatophilus arenarius</name>
    <dbReference type="NCBI Taxonomy" id="1137990"/>
    <lineage>
        <taxon>Bacteria</taxon>
        <taxon>Bacillati</taxon>
        <taxon>Actinomycetota</taxon>
        <taxon>Actinomycetes</taxon>
        <taxon>Geodermatophilales</taxon>
        <taxon>Geodermatophilaceae</taxon>
        <taxon>Geodermatophilus</taxon>
    </lineage>
</organism>
<feature type="compositionally biased region" description="Low complexity" evidence="1">
    <location>
        <begin position="108"/>
        <end position="120"/>
    </location>
</feature>
<evidence type="ECO:0008006" key="4">
    <source>
        <dbReference type="Google" id="ProtNLM"/>
    </source>
</evidence>
<evidence type="ECO:0000256" key="1">
    <source>
        <dbReference type="SAM" id="MobiDB-lite"/>
    </source>
</evidence>
<proteinExistence type="predicted"/>
<evidence type="ECO:0000313" key="3">
    <source>
        <dbReference type="Proteomes" id="UP001596025"/>
    </source>
</evidence>
<protein>
    <recommendedName>
        <fullName evidence="4">Antibiotic biosynthesis monooxygenase</fullName>
    </recommendedName>
</protein>
<keyword evidence="3" id="KW-1185">Reference proteome</keyword>
<evidence type="ECO:0000313" key="2">
    <source>
        <dbReference type="EMBL" id="MFC4694291.1"/>
    </source>
</evidence>
<dbReference type="EMBL" id="JBHSGR010000013">
    <property type="protein sequence ID" value="MFC4694291.1"/>
    <property type="molecule type" value="Genomic_DNA"/>
</dbReference>
<name>A0ABV9LKJ9_9ACTN</name>
<feature type="region of interest" description="Disordered" evidence="1">
    <location>
        <begin position="91"/>
        <end position="152"/>
    </location>
</feature>
<dbReference type="Proteomes" id="UP001596025">
    <property type="component" value="Unassembled WGS sequence"/>
</dbReference>
<sequence length="152" mass="16523">MTAVAEWLTVEVLDGDEPASTWRRAYEDGLVEAAVTRGALYWEWHDTRWGVVWEVAFADDEPLERFRALPAVRAALDAVPDPVAGLLVYRGRGGGAGVSVPRRPRPRPAAGAAAPLQPGPEHVARLTVDPPARDDDPDDLDADDLDPDPVRD</sequence>
<reference evidence="3" key="1">
    <citation type="journal article" date="2019" name="Int. J. Syst. Evol. Microbiol.">
        <title>The Global Catalogue of Microorganisms (GCM) 10K type strain sequencing project: providing services to taxonomists for standard genome sequencing and annotation.</title>
        <authorList>
            <consortium name="The Broad Institute Genomics Platform"/>
            <consortium name="The Broad Institute Genome Sequencing Center for Infectious Disease"/>
            <person name="Wu L."/>
            <person name="Ma J."/>
        </authorList>
    </citation>
    <scope>NUCLEOTIDE SEQUENCE [LARGE SCALE GENOMIC DNA]</scope>
    <source>
        <strain evidence="3">CCUG 62763</strain>
    </source>
</reference>
<gene>
    <name evidence="2" type="ORF">ACFO3M_12910</name>
</gene>
<comment type="caution">
    <text evidence="2">The sequence shown here is derived from an EMBL/GenBank/DDBJ whole genome shotgun (WGS) entry which is preliminary data.</text>
</comment>
<accession>A0ABV9LKJ9</accession>
<feature type="compositionally biased region" description="Acidic residues" evidence="1">
    <location>
        <begin position="135"/>
        <end position="152"/>
    </location>
</feature>